<dbReference type="SUPFAM" id="SSF51735">
    <property type="entry name" value="NAD(P)-binding Rossmann-fold domains"/>
    <property type="match status" value="1"/>
</dbReference>
<dbReference type="FunFam" id="3.40.50.720:FF:001172">
    <property type="entry name" value="NAD(P)-binding Rossmann-fold superfamily protein"/>
    <property type="match status" value="1"/>
</dbReference>
<sequence>MSEAVAEKVVCVTGAAGFIASWLVKLLLLRGYTVKATLRNPDDPTKIEHLLALEGAKERLHLFKADLLEEGSFDSIVEGCEGVFHTASPVLLEVANPKVELIDPAVNGTLNVLRSCTKVPSIRRVLWYVLSKTLAEEAAWKFAKENGIDLVTMNPGFVIGPFLQPTINLTMEIILNLINGGAQTFPSSTYRWVDVRDVANAHVQAFEISSASGRYCLVERVTYCSEAIKILQELYPALHLPQKNADDEPPMPTYQISKEKVKSLAIDFIPLEVSLKDTMENLKEKNFIKL</sequence>
<dbReference type="PANTHER" id="PTHR10366">
    <property type="entry name" value="NAD DEPENDENT EPIMERASE/DEHYDRATASE"/>
    <property type="match status" value="1"/>
</dbReference>
<organism evidence="5 6">
    <name type="scientific">Vitis vinifera</name>
    <name type="common">Grape</name>
    <dbReference type="NCBI Taxonomy" id="29760"/>
    <lineage>
        <taxon>Eukaryota</taxon>
        <taxon>Viridiplantae</taxon>
        <taxon>Streptophyta</taxon>
        <taxon>Embryophyta</taxon>
        <taxon>Tracheophyta</taxon>
        <taxon>Spermatophyta</taxon>
        <taxon>Magnoliopsida</taxon>
        <taxon>eudicotyledons</taxon>
        <taxon>Gunneridae</taxon>
        <taxon>Pentapetalae</taxon>
        <taxon>rosids</taxon>
        <taxon>Vitales</taxon>
        <taxon>Vitaceae</taxon>
        <taxon>Viteae</taxon>
        <taxon>Vitis</taxon>
    </lineage>
</organism>
<dbReference type="InterPro" id="IPR036291">
    <property type="entry name" value="NAD(P)-bd_dom_sf"/>
</dbReference>
<dbReference type="InterPro" id="IPR050425">
    <property type="entry name" value="NAD(P)_dehydrat-like"/>
</dbReference>
<proteinExistence type="predicted"/>
<comment type="caution">
    <text evidence="5">The sequence shown here is derived from an EMBL/GenBank/DDBJ whole genome shotgun (WGS) entry which is preliminary data.</text>
</comment>
<evidence type="ECO:0000313" key="6">
    <source>
        <dbReference type="Proteomes" id="UP000288805"/>
    </source>
</evidence>
<dbReference type="InterPro" id="IPR016040">
    <property type="entry name" value="NAD(P)-bd_dom"/>
</dbReference>
<dbReference type="EMBL" id="QGNW01000326">
    <property type="protein sequence ID" value="RVW76595.1"/>
    <property type="molecule type" value="Genomic_DNA"/>
</dbReference>
<feature type="domain" description="NAD-dependent epimerase/dehydratase" evidence="3">
    <location>
        <begin position="128"/>
        <end position="208"/>
    </location>
</feature>
<dbReference type="Pfam" id="PF16363">
    <property type="entry name" value="GDP_Man_Dehyd"/>
    <property type="match status" value="1"/>
</dbReference>
<dbReference type="CDD" id="cd08958">
    <property type="entry name" value="FR_SDR_e"/>
    <property type="match status" value="1"/>
</dbReference>
<dbReference type="Pfam" id="PF01370">
    <property type="entry name" value="Epimerase"/>
    <property type="match status" value="1"/>
</dbReference>
<dbReference type="Proteomes" id="UP000288805">
    <property type="component" value="Unassembled WGS sequence"/>
</dbReference>
<dbReference type="PANTHER" id="PTHR10366:SF575">
    <property type="entry name" value="NAD-DEPENDENT EPIMERASE_DEHYDRATASE DOMAIN-CONTAINING PROTEIN"/>
    <property type="match status" value="1"/>
</dbReference>
<protein>
    <submittedName>
        <fullName evidence="5">Tetraketide alpha-pyrone reductase 1</fullName>
    </submittedName>
</protein>
<evidence type="ECO:0000313" key="5">
    <source>
        <dbReference type="EMBL" id="RVW76595.1"/>
    </source>
</evidence>
<reference evidence="5 6" key="1">
    <citation type="journal article" date="2018" name="PLoS Genet.">
        <title>Population sequencing reveals clonal diversity and ancestral inbreeding in the grapevine cultivar Chardonnay.</title>
        <authorList>
            <person name="Roach M.J."/>
            <person name="Johnson D.L."/>
            <person name="Bohlmann J."/>
            <person name="van Vuuren H.J."/>
            <person name="Jones S.J."/>
            <person name="Pretorius I.S."/>
            <person name="Schmidt S.A."/>
            <person name="Borneman A.R."/>
        </authorList>
    </citation>
    <scope>NUCLEOTIDE SEQUENCE [LARGE SCALE GENOMIC DNA]</scope>
    <source>
        <strain evidence="6">cv. Chardonnay</strain>
        <tissue evidence="5">Leaf</tissue>
    </source>
</reference>
<evidence type="ECO:0000259" key="4">
    <source>
        <dbReference type="Pfam" id="PF16363"/>
    </source>
</evidence>
<dbReference type="AlphaFoldDB" id="A0A438GWL8"/>
<evidence type="ECO:0000259" key="3">
    <source>
        <dbReference type="Pfam" id="PF01370"/>
    </source>
</evidence>
<dbReference type="GO" id="GO:0016491">
    <property type="term" value="F:oxidoreductase activity"/>
    <property type="evidence" value="ECO:0007669"/>
    <property type="project" value="UniProtKB-KW"/>
</dbReference>
<evidence type="ECO:0000256" key="2">
    <source>
        <dbReference type="ARBA" id="ARBA00023002"/>
    </source>
</evidence>
<dbReference type="Gene3D" id="3.40.50.720">
    <property type="entry name" value="NAD(P)-binding Rossmann-like Domain"/>
    <property type="match status" value="2"/>
</dbReference>
<evidence type="ECO:0000256" key="1">
    <source>
        <dbReference type="ARBA" id="ARBA00022857"/>
    </source>
</evidence>
<dbReference type="InterPro" id="IPR001509">
    <property type="entry name" value="Epimerase_deHydtase"/>
</dbReference>
<keyword evidence="1" id="KW-0521">NADP</keyword>
<name>A0A438GWL8_VITVI</name>
<dbReference type="FunFam" id="3.40.50.720:FF:001290">
    <property type="entry name" value="Os02g0811600 protein"/>
    <property type="match status" value="1"/>
</dbReference>
<gene>
    <name evidence="5" type="primary">TKPR1_28</name>
    <name evidence="5" type="ORF">CK203_048691</name>
</gene>
<feature type="domain" description="NAD(P)-binding" evidence="4">
    <location>
        <begin position="12"/>
        <end position="123"/>
    </location>
</feature>
<keyword evidence="2" id="KW-0560">Oxidoreductase</keyword>
<accession>A0A438GWL8</accession>